<gene>
    <name evidence="2" type="ORF">BDK92_4323</name>
</gene>
<dbReference type="Proteomes" id="UP000277671">
    <property type="component" value="Unassembled WGS sequence"/>
</dbReference>
<dbReference type="InterPro" id="IPR000120">
    <property type="entry name" value="Amidase"/>
</dbReference>
<protein>
    <submittedName>
        <fullName evidence="2">Amidase</fullName>
    </submittedName>
</protein>
<comment type="caution">
    <text evidence="2">The sequence shown here is derived from an EMBL/GenBank/DDBJ whole genome shotgun (WGS) entry which is preliminary data.</text>
</comment>
<dbReference type="InterPro" id="IPR036928">
    <property type="entry name" value="AS_sf"/>
</dbReference>
<organism evidence="2 3">
    <name type="scientific">Micromonospora pisi</name>
    <dbReference type="NCBI Taxonomy" id="589240"/>
    <lineage>
        <taxon>Bacteria</taxon>
        <taxon>Bacillati</taxon>
        <taxon>Actinomycetota</taxon>
        <taxon>Actinomycetes</taxon>
        <taxon>Micromonosporales</taxon>
        <taxon>Micromonosporaceae</taxon>
        <taxon>Micromonospora</taxon>
    </lineage>
</organism>
<reference evidence="2 3" key="1">
    <citation type="submission" date="2018-10" db="EMBL/GenBank/DDBJ databases">
        <title>Sequencing the genomes of 1000 actinobacteria strains.</title>
        <authorList>
            <person name="Klenk H.-P."/>
        </authorList>
    </citation>
    <scope>NUCLEOTIDE SEQUENCE [LARGE SCALE GENOMIC DNA]</scope>
    <source>
        <strain evidence="2 3">DSM 45175</strain>
    </source>
</reference>
<keyword evidence="3" id="KW-1185">Reference proteome</keyword>
<feature type="domain" description="Amidase" evidence="1">
    <location>
        <begin position="21"/>
        <end position="176"/>
    </location>
</feature>
<dbReference type="PANTHER" id="PTHR11895:SF176">
    <property type="entry name" value="AMIDASE AMID-RELATED"/>
    <property type="match status" value="1"/>
</dbReference>
<evidence type="ECO:0000313" key="2">
    <source>
        <dbReference type="EMBL" id="RKR89959.1"/>
    </source>
</evidence>
<dbReference type="AlphaFoldDB" id="A0A495JPH7"/>
<dbReference type="SUPFAM" id="SSF75304">
    <property type="entry name" value="Amidase signature (AS) enzymes"/>
    <property type="match status" value="1"/>
</dbReference>
<dbReference type="Gene3D" id="3.90.1300.10">
    <property type="entry name" value="Amidase signature (AS) domain"/>
    <property type="match status" value="1"/>
</dbReference>
<evidence type="ECO:0000313" key="3">
    <source>
        <dbReference type="Proteomes" id="UP000277671"/>
    </source>
</evidence>
<dbReference type="EMBL" id="RBKT01000001">
    <property type="protein sequence ID" value="RKR89959.1"/>
    <property type="molecule type" value="Genomic_DNA"/>
</dbReference>
<dbReference type="InterPro" id="IPR023631">
    <property type="entry name" value="Amidase_dom"/>
</dbReference>
<dbReference type="PANTHER" id="PTHR11895">
    <property type="entry name" value="TRANSAMIDASE"/>
    <property type="match status" value="1"/>
</dbReference>
<dbReference type="PROSITE" id="PS00571">
    <property type="entry name" value="AMIDASES"/>
    <property type="match status" value="1"/>
</dbReference>
<dbReference type="Pfam" id="PF01425">
    <property type="entry name" value="Amidase"/>
    <property type="match status" value="1"/>
</dbReference>
<proteinExistence type="predicted"/>
<dbReference type="RefSeq" id="WP_170208648.1">
    <property type="nucleotide sequence ID" value="NZ_RBKT01000001.1"/>
</dbReference>
<name>A0A495JPH7_9ACTN</name>
<evidence type="ECO:0000259" key="1">
    <source>
        <dbReference type="Pfam" id="PF01425"/>
    </source>
</evidence>
<accession>A0A495JPH7</accession>
<dbReference type="GO" id="GO:0003824">
    <property type="term" value="F:catalytic activity"/>
    <property type="evidence" value="ECO:0007669"/>
    <property type="project" value="InterPro"/>
</dbReference>
<dbReference type="InterPro" id="IPR020556">
    <property type="entry name" value="Amidase_CS"/>
</dbReference>
<sequence>MATWITRFEPPANLSVDPVRVAVKDAIDVAGAVTTAGSVAVRGSAAPALADAACLAGVRAAGAYVVGKTNLTELCTSPVGDNEAFGTPVNPVAPDRIPGGSSSGSAVAVATGEVDVAFGTDTGGSVRIPAACCAVVGLKTTWGRVPTGGVWPLAPSLDVVGPIARDVTGVVAGMRLLEPGFAAAGTPARRVGRLRIPGLDPAVEDAVDAALDAAGLVVRDVRLTRWESSFEAYATIVLGELWRAHHRLLDADGLGVFVNEGLRAGSRVGGAALSEAMVYRRDWQSEVSALLGEVELLALPTLVAPPPPLTDFVGFPLTDLTAPFSLAGVPALAMPVPTPGAVVPPSLQLVGPLHGEELLCATGLLVEAALGQAMPGAVAIG</sequence>